<dbReference type="EMBL" id="CP025781">
    <property type="protein sequence ID" value="QBC44045.1"/>
    <property type="molecule type" value="Genomic_DNA"/>
</dbReference>
<keyword evidence="2" id="KW-1185">Reference proteome</keyword>
<gene>
    <name evidence="1" type="ORF">C1H71_11225</name>
</gene>
<evidence type="ECO:0000313" key="1">
    <source>
        <dbReference type="EMBL" id="QBC44045.1"/>
    </source>
</evidence>
<name>A0A7G3GBE5_9NEIS</name>
<dbReference type="AlphaFoldDB" id="A0A7G3GBE5"/>
<dbReference type="KEGG" id="ifl:C1H71_11225"/>
<organism evidence="1 2">
    <name type="scientific">Iodobacter fluviatilis</name>
    <dbReference type="NCBI Taxonomy" id="537"/>
    <lineage>
        <taxon>Bacteria</taxon>
        <taxon>Pseudomonadati</taxon>
        <taxon>Pseudomonadota</taxon>
        <taxon>Betaproteobacteria</taxon>
        <taxon>Neisseriales</taxon>
        <taxon>Chitinibacteraceae</taxon>
        <taxon>Iodobacter</taxon>
    </lineage>
</organism>
<accession>A0A7G3GBE5</accession>
<sequence>MIMPITYSIPLLTTDLQQQRLQALQAEFCNGCNLVAPIAQEHRCWHRVTLHHLAYRALREQLPNLGAQMACNAIYAVCRAYRTLYEHPLSKWKNLPAESPLPKLFFLPSAPVYFDRHTLSIKDNILSMFTLEGRLRFQLQLPPEVIGSFSSQRLREIILINSHSHYLLNFIFLNLDEVAQSNAQDEWPEYLLTLESPQTNTENM</sequence>
<protein>
    <submittedName>
        <fullName evidence="1">Uncharacterized protein</fullName>
    </submittedName>
</protein>
<dbReference type="Proteomes" id="UP000515917">
    <property type="component" value="Chromosome"/>
</dbReference>
<evidence type="ECO:0000313" key="2">
    <source>
        <dbReference type="Proteomes" id="UP000515917"/>
    </source>
</evidence>
<reference evidence="1 2" key="1">
    <citation type="submission" date="2018-01" db="EMBL/GenBank/DDBJ databases">
        <title>Genome sequence of Iodobacter sp. strain PCH194 isolated from Indian Trans-Himalaya.</title>
        <authorList>
            <person name="Kumar V."/>
            <person name="Thakur V."/>
            <person name="Kumar S."/>
            <person name="Singh D."/>
        </authorList>
    </citation>
    <scope>NUCLEOTIDE SEQUENCE [LARGE SCALE GENOMIC DNA]</scope>
    <source>
        <strain evidence="1 2">PCH194</strain>
    </source>
</reference>
<proteinExistence type="predicted"/>